<dbReference type="GO" id="GO:0048471">
    <property type="term" value="C:perinuclear region of cytoplasm"/>
    <property type="evidence" value="ECO:0007669"/>
    <property type="project" value="UniProtKB-SubCell"/>
</dbReference>
<evidence type="ECO:0000256" key="26">
    <source>
        <dbReference type="ARBA" id="ARBA00058248"/>
    </source>
</evidence>
<dbReference type="InterPro" id="IPR036457">
    <property type="entry name" value="PPM-type-like_dom_sf"/>
</dbReference>
<evidence type="ECO:0000256" key="4">
    <source>
        <dbReference type="ARBA" id="ARBA00004555"/>
    </source>
</evidence>
<evidence type="ECO:0000256" key="11">
    <source>
        <dbReference type="ARBA" id="ARBA00022614"/>
    </source>
</evidence>
<evidence type="ECO:0000256" key="13">
    <source>
        <dbReference type="ARBA" id="ARBA00022737"/>
    </source>
</evidence>
<evidence type="ECO:0000256" key="32">
    <source>
        <dbReference type="ARBA" id="ARBA00079742"/>
    </source>
</evidence>
<keyword evidence="12" id="KW-0479">Metal-binding</keyword>
<dbReference type="EC" id="3.1.3.16" evidence="7"/>
<dbReference type="Pfam" id="PF13855">
    <property type="entry name" value="LRR_8"/>
    <property type="match status" value="3"/>
</dbReference>
<dbReference type="FunFam" id="3.60.40.10:FF:000003">
    <property type="entry name" value="PH domain and leucine-rich repeat protein phosphatase 1"/>
    <property type="match status" value="1"/>
</dbReference>
<dbReference type="PROSITE" id="PS51746">
    <property type="entry name" value="PPM_2"/>
    <property type="match status" value="1"/>
</dbReference>
<keyword evidence="15" id="KW-0904">Protein phosphatase</keyword>
<feature type="region of interest" description="Disordered" evidence="35">
    <location>
        <begin position="600"/>
        <end position="627"/>
    </location>
</feature>
<dbReference type="GO" id="GO:0016192">
    <property type="term" value="P:vesicle-mediated transport"/>
    <property type="evidence" value="ECO:0007669"/>
    <property type="project" value="InterPro"/>
</dbReference>
<evidence type="ECO:0000256" key="29">
    <source>
        <dbReference type="ARBA" id="ARBA00076166"/>
    </source>
</evidence>
<evidence type="ECO:0000256" key="14">
    <source>
        <dbReference type="ARBA" id="ARBA00022801"/>
    </source>
</evidence>
<evidence type="ECO:0000256" key="10">
    <source>
        <dbReference type="ARBA" id="ARBA00022553"/>
    </source>
</evidence>
<dbReference type="Gene3D" id="2.30.29.30">
    <property type="entry name" value="Pleckstrin-homology domain (PH domain)/Phosphotyrosine-binding domain (PTB)"/>
    <property type="match status" value="1"/>
</dbReference>
<comment type="caution">
    <text evidence="39">The sequence shown here is derived from an EMBL/GenBank/DDBJ whole genome shotgun (WGS) entry which is preliminary data.</text>
</comment>
<dbReference type="STRING" id="8496.A0A151M8R6"/>
<comment type="cofactor">
    <cofactor evidence="1">
        <name>Mn(2+)</name>
        <dbReference type="ChEBI" id="CHEBI:29035"/>
    </cofactor>
</comment>
<dbReference type="GO" id="GO:0030665">
    <property type="term" value="C:clathrin-coated vesicle membrane"/>
    <property type="evidence" value="ECO:0007669"/>
    <property type="project" value="UniProtKB-SubCell"/>
</dbReference>
<evidence type="ECO:0000256" key="35">
    <source>
        <dbReference type="SAM" id="MobiDB-lite"/>
    </source>
</evidence>
<feature type="region of interest" description="Disordered" evidence="35">
    <location>
        <begin position="1808"/>
        <end position="1904"/>
    </location>
</feature>
<evidence type="ECO:0000256" key="20">
    <source>
        <dbReference type="ARBA" id="ARBA00023211"/>
    </source>
</evidence>
<gene>
    <name evidence="39" type="primary">PHLPP2</name>
    <name evidence="39" type="ORF">Y1Q_0019552</name>
</gene>
<protein>
    <recommendedName>
        <fullName evidence="27">AP-1 complex subunit gamma-1</fullName>
        <ecNumber evidence="7">3.1.3.16</ecNumber>
    </recommendedName>
    <alternativeName>
        <fullName evidence="29">Adaptor protein complex AP-1 subunit gamma-1</fullName>
    </alternativeName>
    <alternativeName>
        <fullName evidence="33">Adaptor-related protein complex 1 subunit gamma-1</fullName>
    </alternativeName>
    <alternativeName>
        <fullName evidence="30">Clathrin assembly protein complex 1 gamma-1 large chain</fullName>
    </alternativeName>
    <alternativeName>
        <fullName evidence="32">Gamma1-adaptin</fullName>
    </alternativeName>
    <alternativeName>
        <fullName evidence="34">Golgi adaptor HA1/AP1 adaptin subunit gamma-1</fullName>
    </alternativeName>
    <alternativeName>
        <fullName evidence="28">PH domain leucine-rich repeat-containing protein phosphatase 2</fullName>
    </alternativeName>
    <alternativeName>
        <fullName evidence="31">PH domain leucine-rich repeat-containing protein phosphatase-like</fullName>
    </alternativeName>
</protein>
<evidence type="ECO:0000256" key="17">
    <source>
        <dbReference type="ARBA" id="ARBA00023034"/>
    </source>
</evidence>
<evidence type="ECO:0000259" key="38">
    <source>
        <dbReference type="PROSITE" id="PS51746"/>
    </source>
</evidence>
<evidence type="ECO:0000256" key="5">
    <source>
        <dbReference type="ARBA" id="ARBA00004556"/>
    </source>
</evidence>
<feature type="region of interest" description="Disordered" evidence="35">
    <location>
        <begin position="2015"/>
        <end position="2072"/>
    </location>
</feature>
<dbReference type="Pfam" id="PF01602">
    <property type="entry name" value="Adaptin_N"/>
    <property type="match status" value="1"/>
</dbReference>
<keyword evidence="17" id="KW-0333">Golgi apparatus</keyword>
<evidence type="ECO:0000256" key="6">
    <source>
        <dbReference type="ARBA" id="ARBA00006613"/>
    </source>
</evidence>
<dbReference type="SUPFAM" id="SSF81606">
    <property type="entry name" value="PP2C-like"/>
    <property type="match status" value="1"/>
</dbReference>
<feature type="domain" description="PH" evidence="36">
    <location>
        <begin position="903"/>
        <end position="1001"/>
    </location>
</feature>
<feature type="compositionally biased region" description="Basic and acidic residues" evidence="35">
    <location>
        <begin position="2033"/>
        <end position="2058"/>
    </location>
</feature>
<dbReference type="InterPro" id="IPR032675">
    <property type="entry name" value="LRR_dom_sf"/>
</dbReference>
<dbReference type="SUPFAM" id="SSF48371">
    <property type="entry name" value="ARM repeat"/>
    <property type="match status" value="1"/>
</dbReference>
<evidence type="ECO:0000256" key="21">
    <source>
        <dbReference type="ARBA" id="ARBA00023242"/>
    </source>
</evidence>
<keyword evidence="10" id="KW-0597">Phosphoprotein</keyword>
<dbReference type="InterPro" id="IPR001932">
    <property type="entry name" value="PPM-type_phosphatase-like_dom"/>
</dbReference>
<dbReference type="GO" id="GO:0005905">
    <property type="term" value="C:clathrin-coated pit"/>
    <property type="evidence" value="ECO:0007669"/>
    <property type="project" value="UniProtKB-KW"/>
</dbReference>
<keyword evidence="19" id="KW-0168">Coated pit</keyword>
<dbReference type="SUPFAM" id="SSF52058">
    <property type="entry name" value="L domain-like"/>
    <property type="match status" value="2"/>
</dbReference>
<evidence type="ECO:0000256" key="19">
    <source>
        <dbReference type="ARBA" id="ARBA00023176"/>
    </source>
</evidence>
<comment type="similarity">
    <text evidence="6">Belongs to the adaptor complexes large subunit family.</text>
</comment>
<evidence type="ECO:0000256" key="23">
    <source>
        <dbReference type="ARBA" id="ARBA00037878"/>
    </source>
</evidence>
<evidence type="ECO:0000256" key="18">
    <source>
        <dbReference type="ARBA" id="ARBA00023136"/>
    </source>
</evidence>
<dbReference type="InterPro" id="IPR011989">
    <property type="entry name" value="ARM-like"/>
</dbReference>
<proteinExistence type="inferred from homology"/>
<evidence type="ECO:0000256" key="30">
    <source>
        <dbReference type="ARBA" id="ARBA00078121"/>
    </source>
</evidence>
<dbReference type="GO" id="GO:0030117">
    <property type="term" value="C:membrane coat"/>
    <property type="evidence" value="ECO:0007669"/>
    <property type="project" value="InterPro"/>
</dbReference>
<evidence type="ECO:0000256" key="15">
    <source>
        <dbReference type="ARBA" id="ARBA00022912"/>
    </source>
</evidence>
<evidence type="ECO:0000313" key="40">
    <source>
        <dbReference type="Proteomes" id="UP000050525"/>
    </source>
</evidence>
<organism evidence="39 40">
    <name type="scientific">Alligator mississippiensis</name>
    <name type="common">American alligator</name>
    <dbReference type="NCBI Taxonomy" id="8496"/>
    <lineage>
        <taxon>Eukaryota</taxon>
        <taxon>Metazoa</taxon>
        <taxon>Chordata</taxon>
        <taxon>Craniata</taxon>
        <taxon>Vertebrata</taxon>
        <taxon>Euteleostomi</taxon>
        <taxon>Archelosauria</taxon>
        <taxon>Archosauria</taxon>
        <taxon>Crocodylia</taxon>
        <taxon>Alligatoridae</taxon>
        <taxon>Alligatorinae</taxon>
        <taxon>Alligator</taxon>
    </lineage>
</organism>
<keyword evidence="40" id="KW-1185">Reference proteome</keyword>
<dbReference type="PANTHER" id="PTHR22780">
    <property type="entry name" value="ADAPTIN, ALPHA/GAMMA/EPSILON"/>
    <property type="match status" value="1"/>
</dbReference>
<dbReference type="SMART" id="SM00369">
    <property type="entry name" value="LRR_TYP"/>
    <property type="match status" value="15"/>
</dbReference>
<dbReference type="PROSITE" id="PS50180">
    <property type="entry name" value="GAE"/>
    <property type="match status" value="1"/>
</dbReference>
<dbReference type="Gene3D" id="3.60.40.10">
    <property type="entry name" value="PPM-type phosphatase domain"/>
    <property type="match status" value="1"/>
</dbReference>
<dbReference type="SMART" id="SM00364">
    <property type="entry name" value="LRR_BAC"/>
    <property type="match status" value="12"/>
</dbReference>
<dbReference type="InterPro" id="IPR011993">
    <property type="entry name" value="PH-like_dom_sf"/>
</dbReference>
<evidence type="ECO:0000259" key="37">
    <source>
        <dbReference type="PROSITE" id="PS50180"/>
    </source>
</evidence>
<dbReference type="InterPro" id="IPR003591">
    <property type="entry name" value="Leu-rich_rpt_typical-subtyp"/>
</dbReference>
<evidence type="ECO:0000256" key="8">
    <source>
        <dbReference type="ARBA" id="ARBA00022448"/>
    </source>
</evidence>
<dbReference type="GO" id="GO:0046872">
    <property type="term" value="F:metal ion binding"/>
    <property type="evidence" value="ECO:0007669"/>
    <property type="project" value="UniProtKB-KW"/>
</dbReference>
<evidence type="ECO:0000256" key="28">
    <source>
        <dbReference type="ARBA" id="ARBA00072392"/>
    </source>
</evidence>
<evidence type="ECO:0000256" key="1">
    <source>
        <dbReference type="ARBA" id="ARBA00001936"/>
    </source>
</evidence>
<dbReference type="GO" id="GO:0006886">
    <property type="term" value="P:intracellular protein transport"/>
    <property type="evidence" value="ECO:0007669"/>
    <property type="project" value="InterPro"/>
</dbReference>
<evidence type="ECO:0000256" key="12">
    <source>
        <dbReference type="ARBA" id="ARBA00022723"/>
    </source>
</evidence>
<dbReference type="GO" id="GO:0005634">
    <property type="term" value="C:nucleus"/>
    <property type="evidence" value="ECO:0007669"/>
    <property type="project" value="UniProtKB-SubCell"/>
</dbReference>
<dbReference type="InterPro" id="IPR008153">
    <property type="entry name" value="GAE_dom"/>
</dbReference>
<evidence type="ECO:0000313" key="39">
    <source>
        <dbReference type="EMBL" id="KYO20889.1"/>
    </source>
</evidence>
<evidence type="ECO:0000256" key="33">
    <source>
        <dbReference type="ARBA" id="ARBA00081360"/>
    </source>
</evidence>
<dbReference type="Gene3D" id="2.60.40.1230">
    <property type="match status" value="1"/>
</dbReference>
<evidence type="ECO:0000256" key="27">
    <source>
        <dbReference type="ARBA" id="ARBA00067984"/>
    </source>
</evidence>
<keyword evidence="13" id="KW-0677">Repeat</keyword>
<dbReference type="Pfam" id="PF02883">
    <property type="entry name" value="Alpha_adaptinC2"/>
    <property type="match status" value="1"/>
</dbReference>
<dbReference type="FunFam" id="1.25.10.10:FF:000030">
    <property type="entry name" value="AP-1 complex subunit gamma"/>
    <property type="match status" value="1"/>
</dbReference>
<dbReference type="SMART" id="SM00809">
    <property type="entry name" value="Alpha_adaptinC2"/>
    <property type="match status" value="1"/>
</dbReference>
<dbReference type="GO" id="GO:0005794">
    <property type="term" value="C:Golgi apparatus"/>
    <property type="evidence" value="ECO:0007669"/>
    <property type="project" value="UniProtKB-SubCell"/>
</dbReference>
<dbReference type="SMART" id="SM00332">
    <property type="entry name" value="PP2Cc"/>
    <property type="match status" value="1"/>
</dbReference>
<comment type="subcellular location">
    <subcellularLocation>
        <location evidence="5">Cytoplasm</location>
        <location evidence="5">Perinuclear region</location>
    </subcellularLocation>
    <subcellularLocation>
        <location evidence="3">Cytoplasmic vesicle</location>
        <location evidence="3">Clathrin-coated vesicle membrane</location>
        <topology evidence="3">Peripheral membrane protein</topology>
        <orientation evidence="3">Cytoplasmic side</orientation>
    </subcellularLocation>
    <subcellularLocation>
        <location evidence="4">Golgi apparatus</location>
    </subcellularLocation>
    <subcellularLocation>
        <location evidence="23">Membrane</location>
        <location evidence="23">Coated pit</location>
    </subcellularLocation>
    <subcellularLocation>
        <location evidence="2">Nucleus</location>
    </subcellularLocation>
</comment>
<keyword evidence="11" id="KW-0433">Leucine-rich repeat</keyword>
<evidence type="ECO:0000256" key="9">
    <source>
        <dbReference type="ARBA" id="ARBA00022490"/>
    </source>
</evidence>
<dbReference type="InterPro" id="IPR002553">
    <property type="entry name" value="Clathrin/coatomer_adapt-like_N"/>
</dbReference>
<comment type="function">
    <text evidence="26">Protein phosphatase involved in regulation of Akt and PKC signaling. Mediates dephosphorylation in the C-terminal domain hydrophobic motif of members of the AGC Ser/Thr protein kinase family; specifically acts on 'Ser-473' of AKT1, 'Ser-660' of PRKCB isoform beta-II and 'Ser-657' of PRKCA. Akt regulates the balance between cell survival and apoptosis through a cascade that primarily alters the function of transcription factors that regulate pro- and antiapoptotic genes. Dephosphorylation of 'Ser-473' of Akt triggers apoptosis and decreases cell proliferation. Also controls the phosphorylation of AKT3. Dephosphorylates STK4 on 'Thr-387' leading to STK4 activation and apoptosis. Dephosphorylates RPS6KB1 and is involved in regulation of cap-dependent translation. Inhibits cancer cell proliferation and may act as a tumor suppressor. Dephosphorylation of PRKCA and PRKCB leads to their destabilization and degradation. Dephosphorylates RAF1 inhibiting its kinase activity.</text>
</comment>
<dbReference type="PROSITE" id="PS51450">
    <property type="entry name" value="LRR"/>
    <property type="match status" value="3"/>
</dbReference>
<name>A0A151M8R6_ALLMI</name>
<dbReference type="InterPro" id="IPR008152">
    <property type="entry name" value="Clathrin_a/b/g-adaptin_app_Ig"/>
</dbReference>
<evidence type="ECO:0000259" key="36">
    <source>
        <dbReference type="PROSITE" id="PS50003"/>
    </source>
</evidence>
<sequence>MPAPIRLRELIRTIRTARTQAEEREMIQKECAAIRSSFREEDNTYRCRNVAKLLYMHMLGYPAHFGQLECLKLIASQKFTDKRIGYLGAMLLLDERQDVHLLMTNCIKNDLNHSTQYVQGLALCTLGCMGSSEMCRDLAGEVEKLLKTSNSYLRKKAALCAVHVIRKVPELMEMFLPATKNLLNEKNHGVLHTSVVLLTEMCERSPDMLAHFRKNEKLVPQLVRILKNLIMSGYSPEHDVSGISDPFLQVRILRLLRILGRNDDDSSEAMNDILAQVATNTETSKNVGNAILYETVLTIMDIKSESGLRVLAINILGRFLLNNDKNIRYVALTSLLKTVQTDHNAVQRHRSTIVDCLKDLDVSIKRRAMELSFALVNGNNIRGMMKELLYFLDSCEPEFKADCASGIFLAAEKYAPSKRWHIDTIMRVLTTAGSYVRDDAVPNLIQLITNSMEMHAYTVQRLYKAIFGDYSQQSLVQVASWCIGEYGDLLVSGQCEEEEPIQVTEDEVLDILESILISNMSVSVTRGYALTAIMKLSTRFTCTVNRIKKVVSIYGSSIDVELQQRAVEYNALFKKYDHMRPALLERMPVMEKVTTNGPTEVVQTNGETEPAVLETKPPPPGLQPTSQANDLLDLLGGNDTTPVIPTAPMSKPASAGGELLDLLGDLNLTGSPASAPAPAPQISQPPFLLDGLSSQPLFNDIAAGIPSITAYSKNGLKIDFTFERSNTNPSVTVITIQASNSTELDMTDFVFQAAVPKTFQLQLLSPSSSVIPAFNSGTITQVIKVLNPQKQQLRMRIKLTYNHKGSAMQDLAEVNNFPPQSWHAHTAAAELCPPGQRLYLQLHGDLLRRLEPTEKPLQIVYEYLASLGFEDPLRIQEEAANADLSCMIRFYNEKPCQVEQLDRILLSGIYSVRKGRTQLHKWAERLVILCGTCLIVSSVKDSHTGKMHVLPLVGGKVEEVKRRQHSLAFSSMGAQAQTFHVCFNTPAECQRWLRQASAVVSQRLSTVDLSCYSLEEVPEHLFYSQDITYLNLRHNFMRPSGSGGLDSLCRFSQLRGLNLSQNRLREFPTSLCEIPTLMELNLSCNGLHDLPSQVSKLLNLQTFVLDGNCLMTLPDELGCLQQLSTLGLSFNDFHDMPAVCEKLLALDKLAMAGNQLETLDLGALNRMSHIKHVDLRLNQLKGASADSLEGNKSVTHLDVRDNQLAELDLSTLGSLEQLHCERNRLQELTLSGFSLRALYASHNRLTTVSVYPVPGQLTCLELSRNQLQCVPDWSCEAKKLEVLDLSFNLLTELPSRLLSSLSLRKLMAGHNQLQSLPPLLEHVPLEVLDLQHNLLARLPDRLFSKALNLRYLNVSANSLESLPSASMGEESLSLLQLLYLSNNCLTDQCIPVLVGHPNLRILHLAYNQLHTFPASKLSKLEQLEELNLSGNKLKTIPTTIANCKRLHTLLAHSNEISIFPEILQLPLIQFVDLSCNELTEILIPEALPAALQELDLTGNTNLVLEHKTLDIFSHIATLKIDTKPGLTADAGLTSPFWSHGLAEMAGQRNKLCVASLALGSFAEGTEAVYGMFDGDRNEELPRLLQCTMADVLLEELQQSNTDTVFMTSTFLVSHRKLGMAGQKLGSSAVLCYIRHDTAEPGSSFTLTVANVGTCQAVLCRGGKPLLLSKVFSLEQCPEETRRVQEQKAIITEDNKVNGVTCCTRLLGCTYLHPWILPRPHVFSVPLSVQDELLLLGNRALWEHLSPAEAVGAVRHLHDPLAAAKKLCTLAQSYGCQDNVGAVVVCLNIGEDNCTCEGQGLALPGPGGFLPPAKPATPSSSSGIASEFSSELSASEVSSEVGSTASDEHSTAGLDASLLPRPERRCSLHPLPPPPPSIFQRQPSCATFSSNQSDNGLDSDDEQPVEGVMTNGSRLEVEVDIHCCRGHGPEPALPQAEDGGPEDDASSLVLHIWRQNSAGSSLLPAVARERGGELQQSPSTCCLYGKKLSNGSIVPLEESLNLIEVAMEAPKKKTGYFAAPTQSEPEDQLAVPPHLEEEVKEQMKQHRESGAEPAAREKAVTAPAPPEEFDTAL</sequence>
<evidence type="ECO:0000256" key="25">
    <source>
        <dbReference type="ARBA" id="ARBA00054430"/>
    </source>
</evidence>
<dbReference type="InterPro" id="IPR055071">
    <property type="entry name" value="RA_PHLPP-like"/>
</dbReference>
<dbReference type="InterPro" id="IPR050840">
    <property type="entry name" value="Adaptor_Complx_Large_Subunit"/>
</dbReference>
<evidence type="ECO:0000256" key="24">
    <source>
        <dbReference type="ARBA" id="ARBA00048336"/>
    </source>
</evidence>
<evidence type="ECO:0000256" key="3">
    <source>
        <dbReference type="ARBA" id="ARBA00004145"/>
    </source>
</evidence>
<keyword evidence="16" id="KW-0653">Protein transport</keyword>
<keyword evidence="8" id="KW-0813">Transport</keyword>
<evidence type="ECO:0000256" key="16">
    <source>
        <dbReference type="ARBA" id="ARBA00022927"/>
    </source>
</evidence>
<feature type="compositionally biased region" description="Low complexity" evidence="35">
    <location>
        <begin position="1815"/>
        <end position="1844"/>
    </location>
</feature>
<reference evidence="39 40" key="1">
    <citation type="journal article" date="2012" name="Genome Biol.">
        <title>Sequencing three crocodilian genomes to illuminate the evolution of archosaurs and amniotes.</title>
        <authorList>
            <person name="St John J.A."/>
            <person name="Braun E.L."/>
            <person name="Isberg S.R."/>
            <person name="Miles L.G."/>
            <person name="Chong A.Y."/>
            <person name="Gongora J."/>
            <person name="Dalzell P."/>
            <person name="Moran C."/>
            <person name="Bed'hom B."/>
            <person name="Abzhanov A."/>
            <person name="Burgess S.C."/>
            <person name="Cooksey A.M."/>
            <person name="Castoe T.A."/>
            <person name="Crawford N.G."/>
            <person name="Densmore L.D."/>
            <person name="Drew J.C."/>
            <person name="Edwards S.V."/>
            <person name="Faircloth B.C."/>
            <person name="Fujita M.K."/>
            <person name="Greenwold M.J."/>
            <person name="Hoffmann F.G."/>
            <person name="Howard J.M."/>
            <person name="Iguchi T."/>
            <person name="Janes D.E."/>
            <person name="Khan S.Y."/>
            <person name="Kohno S."/>
            <person name="de Koning A.J."/>
            <person name="Lance S.L."/>
            <person name="McCarthy F.M."/>
            <person name="McCormack J.E."/>
            <person name="Merchant M.E."/>
            <person name="Peterson D.G."/>
            <person name="Pollock D.D."/>
            <person name="Pourmand N."/>
            <person name="Raney B.J."/>
            <person name="Roessler K.A."/>
            <person name="Sanford J.R."/>
            <person name="Sawyer R.H."/>
            <person name="Schmidt C.J."/>
            <person name="Triplett E.W."/>
            <person name="Tuberville T.D."/>
            <person name="Venegas-Anaya M."/>
            <person name="Howard J.T."/>
            <person name="Jarvis E.D."/>
            <person name="Guillette L.J.Jr."/>
            <person name="Glenn T.C."/>
            <person name="Green R.E."/>
            <person name="Ray D.A."/>
        </authorList>
    </citation>
    <scope>NUCLEOTIDE SEQUENCE [LARGE SCALE GENOMIC DNA]</scope>
    <source>
        <strain evidence="39">KSC_2009_1</strain>
    </source>
</reference>
<dbReference type="InterPro" id="IPR013041">
    <property type="entry name" value="Clathrin_app_Ig-like_sf"/>
</dbReference>
<dbReference type="GO" id="GO:0004722">
    <property type="term" value="F:protein serine/threonine phosphatase activity"/>
    <property type="evidence" value="ECO:0007669"/>
    <property type="project" value="UniProtKB-EC"/>
</dbReference>
<dbReference type="Pfam" id="PF00481">
    <property type="entry name" value="PP2C"/>
    <property type="match status" value="1"/>
</dbReference>
<keyword evidence="18" id="KW-0472">Membrane</keyword>
<dbReference type="FunFam" id="2.60.40.1230:FF:000002">
    <property type="entry name" value="AP-1 complex subunit gamma"/>
    <property type="match status" value="1"/>
</dbReference>
<evidence type="ECO:0000256" key="2">
    <source>
        <dbReference type="ARBA" id="ARBA00004123"/>
    </source>
</evidence>
<feature type="domain" description="PPM-type phosphatase" evidence="38">
    <location>
        <begin position="1538"/>
        <end position="1786"/>
    </location>
</feature>
<dbReference type="Gene3D" id="3.80.10.10">
    <property type="entry name" value="Ribonuclease Inhibitor"/>
    <property type="match status" value="3"/>
</dbReference>
<evidence type="ECO:0000256" key="31">
    <source>
        <dbReference type="ARBA" id="ARBA00078933"/>
    </source>
</evidence>
<accession>A0A151M8R6</accession>
<dbReference type="SUPFAM" id="SSF49348">
    <property type="entry name" value="Clathrin adaptor appendage domain"/>
    <property type="match status" value="1"/>
</dbReference>
<dbReference type="Gene3D" id="1.25.10.10">
    <property type="entry name" value="Leucine-rich Repeat Variant"/>
    <property type="match status" value="1"/>
</dbReference>
<dbReference type="InterPro" id="IPR001849">
    <property type="entry name" value="PH_domain"/>
</dbReference>
<dbReference type="PROSITE" id="PS50003">
    <property type="entry name" value="PH_DOMAIN"/>
    <property type="match status" value="1"/>
</dbReference>
<dbReference type="InterPro" id="IPR001611">
    <property type="entry name" value="Leu-rich_rpt"/>
</dbReference>
<evidence type="ECO:0000256" key="34">
    <source>
        <dbReference type="ARBA" id="ARBA00081508"/>
    </source>
</evidence>
<keyword evidence="20" id="KW-0464">Manganese</keyword>
<dbReference type="CDD" id="cd00143">
    <property type="entry name" value="PP2Cc"/>
    <property type="match status" value="1"/>
</dbReference>
<keyword evidence="9" id="KW-0963">Cytoplasm</keyword>
<dbReference type="SUPFAM" id="SSF50729">
    <property type="entry name" value="PH domain-like"/>
    <property type="match status" value="1"/>
</dbReference>
<dbReference type="Pfam" id="PF23010">
    <property type="entry name" value="RA_3"/>
    <property type="match status" value="1"/>
</dbReference>
<evidence type="ECO:0000256" key="7">
    <source>
        <dbReference type="ARBA" id="ARBA00013081"/>
    </source>
</evidence>
<dbReference type="Proteomes" id="UP000050525">
    <property type="component" value="Unassembled WGS sequence"/>
</dbReference>
<evidence type="ECO:0000256" key="22">
    <source>
        <dbReference type="ARBA" id="ARBA00023329"/>
    </source>
</evidence>
<comment type="function">
    <text evidence="25">Subunit of clathrin-associated adaptor protein complex 1 that plays a role in protein sorting in the late-Golgi/trans-Golgi network (TGN) and/or endosomes. The AP complexes mediate both the recruitment of clathrin to membranes and the recognition of sorting signals within the cytosolic tails of transmembrane cargo molecules. In association with AFTPH/aftiphilin in the aftiphilin/p200/gamma-synergin complex, involved in the trafficking of transferrin from early to recycling endosomes, and the membrane trafficking of furin and the lysosomal enzyme cathepsin D between the trans-Golgi network (TGN) and endosomes.</text>
</comment>
<keyword evidence="22" id="KW-0968">Cytoplasmic vesicle</keyword>
<keyword evidence="14" id="KW-0378">Hydrolase</keyword>
<dbReference type="FunFam" id="3.80.10.10:FF:000120">
    <property type="entry name" value="PH domain and leucine rich repeat protein phosphatase 2"/>
    <property type="match status" value="1"/>
</dbReference>
<dbReference type="FunFam" id="3.80.10.10:FF:000027">
    <property type="entry name" value="PH domain and leucine rich repeat protein phosphatase 2"/>
    <property type="match status" value="1"/>
</dbReference>
<feature type="compositionally biased region" description="Polar residues" evidence="35">
    <location>
        <begin position="1878"/>
        <end position="1895"/>
    </location>
</feature>
<dbReference type="EMBL" id="AKHW03006336">
    <property type="protein sequence ID" value="KYO20889.1"/>
    <property type="molecule type" value="Genomic_DNA"/>
</dbReference>
<comment type="catalytic activity">
    <reaction evidence="24">
        <text>O-phospho-L-threonyl-[protein] + H2O = L-threonyl-[protein] + phosphate</text>
        <dbReference type="Rhea" id="RHEA:47004"/>
        <dbReference type="Rhea" id="RHEA-COMP:11060"/>
        <dbReference type="Rhea" id="RHEA-COMP:11605"/>
        <dbReference type="ChEBI" id="CHEBI:15377"/>
        <dbReference type="ChEBI" id="CHEBI:30013"/>
        <dbReference type="ChEBI" id="CHEBI:43474"/>
        <dbReference type="ChEBI" id="CHEBI:61977"/>
        <dbReference type="EC" id="3.1.3.16"/>
    </reaction>
</comment>
<dbReference type="InterPro" id="IPR016024">
    <property type="entry name" value="ARM-type_fold"/>
</dbReference>
<keyword evidence="21" id="KW-0539">Nucleus</keyword>
<feature type="domain" description="GAE" evidence="37">
    <location>
        <begin position="703"/>
        <end position="818"/>
    </location>
</feature>